<dbReference type="Gene3D" id="1.20.1250.20">
    <property type="entry name" value="MFS general substrate transporter like domains"/>
    <property type="match status" value="2"/>
</dbReference>
<keyword evidence="2" id="KW-0813">Transport</keyword>
<feature type="domain" description="Major facilitator superfamily (MFS) profile" evidence="8">
    <location>
        <begin position="18"/>
        <end position="460"/>
    </location>
</feature>
<keyword evidence="6 7" id="KW-0472">Membrane</keyword>
<dbReference type="OrthoDB" id="102502at2"/>
<feature type="transmembrane region" description="Helical" evidence="7">
    <location>
        <begin position="338"/>
        <end position="357"/>
    </location>
</feature>
<feature type="transmembrane region" description="Helical" evidence="7">
    <location>
        <begin position="307"/>
        <end position="326"/>
    </location>
</feature>
<feature type="transmembrane region" description="Helical" evidence="7">
    <location>
        <begin position="272"/>
        <end position="295"/>
    </location>
</feature>
<dbReference type="Proteomes" id="UP000282028">
    <property type="component" value="Unassembled WGS sequence"/>
</dbReference>
<evidence type="ECO:0000313" key="10">
    <source>
        <dbReference type="Proteomes" id="UP000282028"/>
    </source>
</evidence>
<evidence type="ECO:0000313" key="9">
    <source>
        <dbReference type="EMBL" id="RNB71961.1"/>
    </source>
</evidence>
<dbReference type="AlphaFoldDB" id="A0A3M8C8R2"/>
<protein>
    <submittedName>
        <fullName evidence="9">MFS transporter</fullName>
    </submittedName>
</protein>
<dbReference type="RefSeq" id="WP_122909688.1">
    <property type="nucleotide sequence ID" value="NZ_CBCSBE010000006.1"/>
</dbReference>
<organism evidence="9 10">
    <name type="scientific">Brevibacillus invocatus</name>
    <dbReference type="NCBI Taxonomy" id="173959"/>
    <lineage>
        <taxon>Bacteria</taxon>
        <taxon>Bacillati</taxon>
        <taxon>Bacillota</taxon>
        <taxon>Bacilli</taxon>
        <taxon>Bacillales</taxon>
        <taxon>Paenibacillaceae</taxon>
        <taxon>Brevibacillus</taxon>
    </lineage>
</organism>
<reference evidence="9 10" key="1">
    <citation type="submission" date="2018-10" db="EMBL/GenBank/DDBJ databases">
        <title>Phylogenomics of Brevibacillus.</title>
        <authorList>
            <person name="Dunlap C."/>
        </authorList>
    </citation>
    <scope>NUCLEOTIDE SEQUENCE [LARGE SCALE GENOMIC DNA]</scope>
    <source>
        <strain evidence="9 10">JCM 12215</strain>
    </source>
</reference>
<dbReference type="Pfam" id="PF07690">
    <property type="entry name" value="MFS_1"/>
    <property type="match status" value="2"/>
</dbReference>
<feature type="transmembrane region" description="Helical" evidence="7">
    <location>
        <begin position="363"/>
        <end position="387"/>
    </location>
</feature>
<feature type="transmembrane region" description="Helical" evidence="7">
    <location>
        <begin position="399"/>
        <end position="422"/>
    </location>
</feature>
<feature type="transmembrane region" description="Helical" evidence="7">
    <location>
        <begin position="83"/>
        <end position="101"/>
    </location>
</feature>
<dbReference type="PROSITE" id="PS50850">
    <property type="entry name" value="MFS"/>
    <property type="match status" value="1"/>
</dbReference>
<comment type="caution">
    <text evidence="9">The sequence shown here is derived from an EMBL/GenBank/DDBJ whole genome shotgun (WGS) entry which is preliminary data.</text>
</comment>
<comment type="subcellular location">
    <subcellularLocation>
        <location evidence="1">Cell membrane</location>
        <topology evidence="1">Multi-pass membrane protein</topology>
    </subcellularLocation>
</comment>
<dbReference type="InterPro" id="IPR020846">
    <property type="entry name" value="MFS_dom"/>
</dbReference>
<feature type="transmembrane region" description="Helical" evidence="7">
    <location>
        <begin position="229"/>
        <end position="252"/>
    </location>
</feature>
<dbReference type="PANTHER" id="PTHR42718">
    <property type="entry name" value="MAJOR FACILITATOR SUPERFAMILY MULTIDRUG TRANSPORTER MFSC"/>
    <property type="match status" value="1"/>
</dbReference>
<feature type="transmembrane region" description="Helical" evidence="7">
    <location>
        <begin position="170"/>
        <end position="192"/>
    </location>
</feature>
<evidence type="ECO:0000256" key="7">
    <source>
        <dbReference type="SAM" id="Phobius"/>
    </source>
</evidence>
<dbReference type="PANTHER" id="PTHR42718:SF46">
    <property type="entry name" value="BLR6921 PROTEIN"/>
    <property type="match status" value="1"/>
</dbReference>
<gene>
    <name evidence="9" type="ORF">EDM52_14450</name>
</gene>
<sequence length="472" mass="50494">MLRGETAESMDQGKQKLVLIAVLLGIFVSHFTAGVMNVALPELMNVFQVSLGSVQWVTVGYLLVIATFLPLMGKLGDRFGLRTIHNLGYLTFLLSSFLLALSPDFAVLLLLRVVQAIGAAMYQATNVALIAVHFPKNRIGRALGTVSTAVALGAMSGPVIGGMVAEWLGWRWLFLIHVPVSIVATVLAYVTIPKEKTVKTKEHFPLVSIMLFMLMIGSLIYGMSNGNQYGWLSAPTTAVLAMSIASLLMLMLWERRQKTPFLPLHTCKNPMVASGMVVTFASYAAANTTLAVTPFYLTGFLEMPTALAGYLMIAYPMVLALAGPIAGRMSDRYGPKRLTLAGLGLMGAGTLLFALFYEHTSVVFIAIMIGIVGAGMGLTATPNLSLIMKHVPAHESASISGMVGMIRNVGMVFGAAMGLGMLNGAGAGQRISDYSGGFGLSALVCLISVMIFLYGERLARREKPISIERESA</sequence>
<dbReference type="CDD" id="cd17321">
    <property type="entry name" value="MFS_MMR_MDR_like"/>
    <property type="match status" value="1"/>
</dbReference>
<evidence type="ECO:0000256" key="5">
    <source>
        <dbReference type="ARBA" id="ARBA00022989"/>
    </source>
</evidence>
<evidence type="ECO:0000256" key="6">
    <source>
        <dbReference type="ARBA" id="ARBA00023136"/>
    </source>
</evidence>
<keyword evidence="5 7" id="KW-1133">Transmembrane helix</keyword>
<keyword evidence="4 7" id="KW-0812">Transmembrane</keyword>
<dbReference type="GO" id="GO:0005886">
    <property type="term" value="C:plasma membrane"/>
    <property type="evidence" value="ECO:0007669"/>
    <property type="project" value="UniProtKB-SubCell"/>
</dbReference>
<feature type="transmembrane region" description="Helical" evidence="7">
    <location>
        <begin position="46"/>
        <end position="71"/>
    </location>
</feature>
<evidence type="ECO:0000256" key="4">
    <source>
        <dbReference type="ARBA" id="ARBA00022692"/>
    </source>
</evidence>
<feature type="transmembrane region" description="Helical" evidence="7">
    <location>
        <begin position="434"/>
        <end position="454"/>
    </location>
</feature>
<feature type="transmembrane region" description="Helical" evidence="7">
    <location>
        <begin position="107"/>
        <end position="130"/>
    </location>
</feature>
<accession>A0A3M8C8R2</accession>
<evidence type="ECO:0000256" key="1">
    <source>
        <dbReference type="ARBA" id="ARBA00004651"/>
    </source>
</evidence>
<dbReference type="SUPFAM" id="SSF103473">
    <property type="entry name" value="MFS general substrate transporter"/>
    <property type="match status" value="1"/>
</dbReference>
<dbReference type="InterPro" id="IPR011701">
    <property type="entry name" value="MFS"/>
</dbReference>
<feature type="transmembrane region" description="Helical" evidence="7">
    <location>
        <begin position="142"/>
        <end position="164"/>
    </location>
</feature>
<dbReference type="EMBL" id="RHHR01000027">
    <property type="protein sequence ID" value="RNB71961.1"/>
    <property type="molecule type" value="Genomic_DNA"/>
</dbReference>
<keyword evidence="3" id="KW-1003">Cell membrane</keyword>
<dbReference type="GO" id="GO:0022857">
    <property type="term" value="F:transmembrane transporter activity"/>
    <property type="evidence" value="ECO:0007669"/>
    <property type="project" value="InterPro"/>
</dbReference>
<feature type="transmembrane region" description="Helical" evidence="7">
    <location>
        <begin position="204"/>
        <end position="223"/>
    </location>
</feature>
<proteinExistence type="predicted"/>
<dbReference type="InterPro" id="IPR036259">
    <property type="entry name" value="MFS_trans_sf"/>
</dbReference>
<feature type="transmembrane region" description="Helical" evidence="7">
    <location>
        <begin position="17"/>
        <end position="40"/>
    </location>
</feature>
<evidence type="ECO:0000256" key="2">
    <source>
        <dbReference type="ARBA" id="ARBA00022448"/>
    </source>
</evidence>
<evidence type="ECO:0000259" key="8">
    <source>
        <dbReference type="PROSITE" id="PS50850"/>
    </source>
</evidence>
<keyword evidence="10" id="KW-1185">Reference proteome</keyword>
<name>A0A3M8C8R2_9BACL</name>
<dbReference type="PRINTS" id="PR01036">
    <property type="entry name" value="TCRTETB"/>
</dbReference>
<evidence type="ECO:0000256" key="3">
    <source>
        <dbReference type="ARBA" id="ARBA00022475"/>
    </source>
</evidence>